<evidence type="ECO:0000313" key="4">
    <source>
        <dbReference type="Proteomes" id="UP001295684"/>
    </source>
</evidence>
<dbReference type="PANTHER" id="PTHR13078">
    <property type="entry name" value="PEROXISOMAL MULTIFUNCTIONAL ENZYME TYPE 2-RELATED"/>
    <property type="match status" value="1"/>
</dbReference>
<protein>
    <recommendedName>
        <fullName evidence="5">MaoC-like domain-containing protein</fullName>
    </recommendedName>
</protein>
<dbReference type="GO" id="GO:0006635">
    <property type="term" value="P:fatty acid beta-oxidation"/>
    <property type="evidence" value="ECO:0007669"/>
    <property type="project" value="TreeGrafter"/>
</dbReference>
<dbReference type="InterPro" id="IPR054357">
    <property type="entry name" value="MFE-2_N"/>
</dbReference>
<dbReference type="Gene3D" id="3.10.129.10">
    <property type="entry name" value="Hotdog Thioesterase"/>
    <property type="match status" value="1"/>
</dbReference>
<reference evidence="3" key="1">
    <citation type="submission" date="2023-07" db="EMBL/GenBank/DDBJ databases">
        <authorList>
            <consortium name="AG Swart"/>
            <person name="Singh M."/>
            <person name="Singh A."/>
            <person name="Seah K."/>
            <person name="Emmerich C."/>
        </authorList>
    </citation>
    <scope>NUCLEOTIDE SEQUENCE</scope>
    <source>
        <strain evidence="3">DP1</strain>
    </source>
</reference>
<dbReference type="Pfam" id="PF01575">
    <property type="entry name" value="MaoC_dehydratas"/>
    <property type="match status" value="1"/>
</dbReference>
<organism evidence="3 4">
    <name type="scientific">Euplotes crassus</name>
    <dbReference type="NCBI Taxonomy" id="5936"/>
    <lineage>
        <taxon>Eukaryota</taxon>
        <taxon>Sar</taxon>
        <taxon>Alveolata</taxon>
        <taxon>Ciliophora</taxon>
        <taxon>Intramacronucleata</taxon>
        <taxon>Spirotrichea</taxon>
        <taxon>Hypotrichia</taxon>
        <taxon>Euplotida</taxon>
        <taxon>Euplotidae</taxon>
        <taxon>Moneuplotes</taxon>
    </lineage>
</organism>
<dbReference type="GO" id="GO:0044594">
    <property type="term" value="F:17-beta-hydroxysteroid dehydrogenase (NAD+) activity"/>
    <property type="evidence" value="ECO:0007669"/>
    <property type="project" value="TreeGrafter"/>
</dbReference>
<comment type="caution">
    <text evidence="3">The sequence shown here is derived from an EMBL/GenBank/DDBJ whole genome shotgun (WGS) entry which is preliminary data.</text>
</comment>
<dbReference type="EMBL" id="CAMPGE010018393">
    <property type="protein sequence ID" value="CAI2376810.1"/>
    <property type="molecule type" value="Genomic_DNA"/>
</dbReference>
<name>A0AAD1XQR8_EUPCR</name>
<dbReference type="GO" id="GO:0003857">
    <property type="term" value="F:(3S)-3-hydroxyacyl-CoA dehydrogenase (NAD+) activity"/>
    <property type="evidence" value="ECO:0007669"/>
    <property type="project" value="TreeGrafter"/>
</dbReference>
<dbReference type="CDD" id="cd03448">
    <property type="entry name" value="HDE_HSD"/>
    <property type="match status" value="1"/>
</dbReference>
<dbReference type="SUPFAM" id="SSF54637">
    <property type="entry name" value="Thioesterase/thiol ester dehydrase-isomerase"/>
    <property type="match status" value="2"/>
</dbReference>
<evidence type="ECO:0008006" key="5">
    <source>
        <dbReference type="Google" id="ProtNLM"/>
    </source>
</evidence>
<dbReference type="InterPro" id="IPR029069">
    <property type="entry name" value="HotDog_dom_sf"/>
</dbReference>
<dbReference type="GO" id="GO:0005777">
    <property type="term" value="C:peroxisome"/>
    <property type="evidence" value="ECO:0007669"/>
    <property type="project" value="TreeGrafter"/>
</dbReference>
<feature type="domain" description="Peroxisomal multifunctional enzyme type 2-like N-terminal" evidence="2">
    <location>
        <begin position="18"/>
        <end position="116"/>
    </location>
</feature>
<evidence type="ECO:0000259" key="2">
    <source>
        <dbReference type="Pfam" id="PF22622"/>
    </source>
</evidence>
<dbReference type="AlphaFoldDB" id="A0AAD1XQR8"/>
<dbReference type="GO" id="GO:0004300">
    <property type="term" value="F:enoyl-CoA hydratase activity"/>
    <property type="evidence" value="ECO:0007669"/>
    <property type="project" value="TreeGrafter"/>
</dbReference>
<evidence type="ECO:0000313" key="3">
    <source>
        <dbReference type="EMBL" id="CAI2376810.1"/>
    </source>
</evidence>
<proteinExistence type="predicted"/>
<dbReference type="InterPro" id="IPR002539">
    <property type="entry name" value="MaoC-like_dom"/>
</dbReference>
<sequence length="312" mass="34775">MEVDPTKARGYVISENNFQFTEALCKLYHLCIGFNQDPLDEDDFKFTYEYDDDFTTFPTICLLAMGCIHMKIFETPGLPALKPQQLLHGEQIVEVFNPIVPGSTIKCVATIEDVADITILEVFDSFQPSSLQMGPKVKGMLFIVKIDILDPENPEMQYSRCYMNCYVKGYGGFGDKGVLGLRMPSPPIRTPDQTLEISTNEKLASLYRICGDLNPLHMIPSAAKSVGFDKPILHGLCTYGILSRAVYKTYCQEDPTLIKSVSARFCSHVFPGETIKIDLYKEANSVFFSASTKERGLVVCTGVVDLTPLAKI</sequence>
<evidence type="ECO:0000259" key="1">
    <source>
        <dbReference type="Pfam" id="PF01575"/>
    </source>
</evidence>
<feature type="domain" description="MaoC-like" evidence="1">
    <location>
        <begin position="187"/>
        <end position="297"/>
    </location>
</feature>
<keyword evidence="4" id="KW-1185">Reference proteome</keyword>
<dbReference type="Proteomes" id="UP001295684">
    <property type="component" value="Unassembled WGS sequence"/>
</dbReference>
<accession>A0AAD1XQR8</accession>
<dbReference type="Pfam" id="PF22622">
    <property type="entry name" value="MFE-2_hydrat-2_N"/>
    <property type="match status" value="1"/>
</dbReference>
<gene>
    <name evidence="3" type="ORF">ECRASSUSDP1_LOCUS18187</name>
</gene>
<dbReference type="PANTHER" id="PTHR13078:SF56">
    <property type="entry name" value="PEROXISOMAL MULTIFUNCTIONAL ENZYME TYPE 2"/>
    <property type="match status" value="1"/>
</dbReference>